<reference evidence="2" key="1">
    <citation type="submission" date="2022-08" db="EMBL/GenBank/DDBJ databases">
        <title>Novel sulfate-reducing endosymbionts in the free-living metamonad Anaeramoeba.</title>
        <authorList>
            <person name="Jerlstrom-Hultqvist J."/>
            <person name="Cepicka I."/>
            <person name="Gallot-Lavallee L."/>
            <person name="Salas-Leiva D."/>
            <person name="Curtis B.A."/>
            <person name="Zahonova K."/>
            <person name="Pipaliya S."/>
            <person name="Dacks J."/>
            <person name="Roger A.J."/>
        </authorList>
    </citation>
    <scope>NUCLEOTIDE SEQUENCE</scope>
    <source>
        <strain evidence="2">Schooner1</strain>
    </source>
</reference>
<accession>A0AAV8A0U4</accession>
<evidence type="ECO:0000313" key="4">
    <source>
        <dbReference type="Proteomes" id="UP001150062"/>
    </source>
</evidence>
<gene>
    <name evidence="1" type="ORF">M0812_07425</name>
    <name evidence="2" type="ORF">M0813_27195</name>
</gene>
<name>A0AAV8A0U4_9EUKA</name>
<keyword evidence="4" id="KW-1185">Reference proteome</keyword>
<organism evidence="1 3">
    <name type="scientific">Anaeramoeba flamelloides</name>
    <dbReference type="NCBI Taxonomy" id="1746091"/>
    <lineage>
        <taxon>Eukaryota</taxon>
        <taxon>Metamonada</taxon>
        <taxon>Anaeramoebidae</taxon>
        <taxon>Anaeramoeba</taxon>
    </lineage>
</organism>
<dbReference type="AlphaFoldDB" id="A0AAV8A0U4"/>
<evidence type="ECO:0000313" key="1">
    <source>
        <dbReference type="EMBL" id="KAJ3447200.1"/>
    </source>
</evidence>
<evidence type="ECO:0000313" key="2">
    <source>
        <dbReference type="EMBL" id="KAJ6237632.1"/>
    </source>
</evidence>
<dbReference type="Gene3D" id="1.20.5.170">
    <property type="match status" value="1"/>
</dbReference>
<dbReference type="EMBL" id="JAOAOG010000239">
    <property type="protein sequence ID" value="KAJ6237632.1"/>
    <property type="molecule type" value="Genomic_DNA"/>
</dbReference>
<dbReference type="GO" id="GO:0003700">
    <property type="term" value="F:DNA-binding transcription factor activity"/>
    <property type="evidence" value="ECO:0007669"/>
    <property type="project" value="InterPro"/>
</dbReference>
<dbReference type="EMBL" id="JANTQA010000016">
    <property type="protein sequence ID" value="KAJ3447200.1"/>
    <property type="molecule type" value="Genomic_DNA"/>
</dbReference>
<reference evidence="1" key="2">
    <citation type="submission" date="2022-08" db="EMBL/GenBank/DDBJ databases">
        <title>Novel sulphate-reducing endosymbionts in the free-living metamonad Anaeramoeba.</title>
        <authorList>
            <person name="Jerlstrom-Hultqvist J."/>
            <person name="Cepicka I."/>
            <person name="Gallot-Lavallee L."/>
            <person name="Salas-Leiva D."/>
            <person name="Curtis B.A."/>
            <person name="Zahonova K."/>
            <person name="Pipaliya S."/>
            <person name="Dacks J."/>
            <person name="Roger A.J."/>
        </authorList>
    </citation>
    <scope>NUCLEOTIDE SEQUENCE</scope>
    <source>
        <strain evidence="1">Busselton2</strain>
    </source>
</reference>
<proteinExistence type="predicted"/>
<evidence type="ECO:0000313" key="3">
    <source>
        <dbReference type="Proteomes" id="UP001146793"/>
    </source>
</evidence>
<dbReference type="Proteomes" id="UP001150062">
    <property type="component" value="Unassembled WGS sequence"/>
</dbReference>
<comment type="caution">
    <text evidence="1">The sequence shown here is derived from an EMBL/GenBank/DDBJ whole genome shotgun (WGS) entry which is preliminary data.</text>
</comment>
<dbReference type="SUPFAM" id="SSF57959">
    <property type="entry name" value="Leucine zipper domain"/>
    <property type="match status" value="1"/>
</dbReference>
<sequence>MSNRNRTNKQSKNYRTKQKECMHTLEGRVEELESENTGFRIKESALKSEINTLSEQLEYFQGFMNKMMSLVYKNVSSSKMPENYIPDIDFEMEEKEYN</sequence>
<dbReference type="InterPro" id="IPR046347">
    <property type="entry name" value="bZIP_sf"/>
</dbReference>
<dbReference type="Proteomes" id="UP001146793">
    <property type="component" value="Unassembled WGS sequence"/>
</dbReference>
<protein>
    <submittedName>
        <fullName evidence="1">Cyclic amp response element-binding protein a</fullName>
    </submittedName>
</protein>